<feature type="transmembrane region" description="Helical" evidence="1">
    <location>
        <begin position="161"/>
        <end position="183"/>
    </location>
</feature>
<comment type="caution">
    <text evidence="2">The sequence shown here is derived from an EMBL/GenBank/DDBJ whole genome shotgun (WGS) entry which is preliminary data.</text>
</comment>
<reference evidence="2 3" key="1">
    <citation type="submission" date="2018-09" db="EMBL/GenBank/DDBJ databases">
        <title>The draft genome of Acinetobacter spp. strains.</title>
        <authorList>
            <person name="Qin J."/>
            <person name="Feng Y."/>
            <person name="Zong Z."/>
        </authorList>
    </citation>
    <scope>NUCLEOTIDE SEQUENCE [LARGE SCALE GENOMIC DNA]</scope>
    <source>
        <strain evidence="2 3">WCHAc060096</strain>
    </source>
</reference>
<evidence type="ECO:0000313" key="2">
    <source>
        <dbReference type="EMBL" id="RKG32009.1"/>
    </source>
</evidence>
<keyword evidence="1" id="KW-0472">Membrane</keyword>
<gene>
    <name evidence="2" type="ORF">D7V21_12795</name>
</gene>
<organism evidence="2 3">
    <name type="scientific">Acinetobacter guerrae</name>
    <dbReference type="NCBI Taxonomy" id="1843371"/>
    <lineage>
        <taxon>Bacteria</taxon>
        <taxon>Pseudomonadati</taxon>
        <taxon>Pseudomonadota</taxon>
        <taxon>Gammaproteobacteria</taxon>
        <taxon>Moraxellales</taxon>
        <taxon>Moraxellaceae</taxon>
        <taxon>Acinetobacter</taxon>
    </lineage>
</organism>
<dbReference type="RefSeq" id="WP_120370850.1">
    <property type="nucleotide sequence ID" value="NZ_RAXU01000017.1"/>
</dbReference>
<evidence type="ECO:0008006" key="4">
    <source>
        <dbReference type="Google" id="ProtNLM"/>
    </source>
</evidence>
<feature type="transmembrane region" description="Helical" evidence="1">
    <location>
        <begin position="221"/>
        <end position="243"/>
    </location>
</feature>
<name>A0A3A8ECS0_9GAMM</name>
<keyword evidence="1" id="KW-0812">Transmembrane</keyword>
<proteinExistence type="predicted"/>
<dbReference type="AlphaFoldDB" id="A0A3A8ECS0"/>
<feature type="transmembrane region" description="Helical" evidence="1">
    <location>
        <begin position="287"/>
        <end position="307"/>
    </location>
</feature>
<dbReference type="EMBL" id="RAXU01000017">
    <property type="protein sequence ID" value="RKG32009.1"/>
    <property type="molecule type" value="Genomic_DNA"/>
</dbReference>
<keyword evidence="1" id="KW-1133">Transmembrane helix</keyword>
<evidence type="ECO:0000256" key="1">
    <source>
        <dbReference type="SAM" id="Phobius"/>
    </source>
</evidence>
<feature type="transmembrane region" description="Helical" evidence="1">
    <location>
        <begin position="195"/>
        <end position="215"/>
    </location>
</feature>
<dbReference type="Proteomes" id="UP000269001">
    <property type="component" value="Unassembled WGS sequence"/>
</dbReference>
<keyword evidence="3" id="KW-1185">Reference proteome</keyword>
<feature type="transmembrane region" description="Helical" evidence="1">
    <location>
        <begin position="133"/>
        <end position="155"/>
    </location>
</feature>
<protein>
    <recommendedName>
        <fullName evidence="4">Cation transporter</fullName>
    </recommendedName>
</protein>
<sequence length="314" mass="36335">MSLKQQYQRFLLSNAFFQSQRELHADVNLFTDDEYDFSEQDNIQSEWVSYYYVPKLDMTHERELRKALAQCHQVKYVEMDHETQHMAIFHDGTVEIMTNLFKKYVEQFDYQQTLSNFLPVTTTLKPVIKTTQILSWLSSIYIILCLVTFCVAILATSFSLFAMSLLILMDALIYLVANNAILIEPLLRNRMIQTLAWLELIAATGLIIGIVYDYFNPHVPLAGFIILEGLVILTAFILSRYLIAKDYMKNRPLHWSHLVQNIDVSVAIALVVTGLLLQLTQNTNIDLLMAMLLIFLIFLRVFNILILNKLALKP</sequence>
<accession>A0A3A8ECS0</accession>
<feature type="transmembrane region" description="Helical" evidence="1">
    <location>
        <begin position="264"/>
        <end position="281"/>
    </location>
</feature>
<evidence type="ECO:0000313" key="3">
    <source>
        <dbReference type="Proteomes" id="UP000269001"/>
    </source>
</evidence>